<gene>
    <name evidence="2" type="ORF">SARC_15210</name>
</gene>
<reference evidence="2 3" key="1">
    <citation type="submission" date="2011-02" db="EMBL/GenBank/DDBJ databases">
        <title>The Genome Sequence of Sphaeroforma arctica JP610.</title>
        <authorList>
            <consortium name="The Broad Institute Genome Sequencing Platform"/>
            <person name="Russ C."/>
            <person name="Cuomo C."/>
            <person name="Young S.K."/>
            <person name="Zeng Q."/>
            <person name="Gargeya S."/>
            <person name="Alvarado L."/>
            <person name="Berlin A."/>
            <person name="Chapman S.B."/>
            <person name="Chen Z."/>
            <person name="Freedman E."/>
            <person name="Gellesch M."/>
            <person name="Goldberg J."/>
            <person name="Griggs A."/>
            <person name="Gujja S."/>
            <person name="Heilman E."/>
            <person name="Heiman D."/>
            <person name="Howarth C."/>
            <person name="Mehta T."/>
            <person name="Neiman D."/>
            <person name="Pearson M."/>
            <person name="Roberts A."/>
            <person name="Saif S."/>
            <person name="Shea T."/>
            <person name="Shenoy N."/>
            <person name="Sisk P."/>
            <person name="Stolte C."/>
            <person name="Sykes S."/>
            <person name="White J."/>
            <person name="Yandava C."/>
            <person name="Burger G."/>
            <person name="Gray M.W."/>
            <person name="Holland P.W.H."/>
            <person name="King N."/>
            <person name="Lang F.B.F."/>
            <person name="Roger A.J."/>
            <person name="Ruiz-Trillo I."/>
            <person name="Haas B."/>
            <person name="Nusbaum C."/>
            <person name="Birren B."/>
        </authorList>
    </citation>
    <scope>NUCLEOTIDE SEQUENCE [LARGE SCALE GENOMIC DNA]</scope>
    <source>
        <strain evidence="2 3">JP610</strain>
    </source>
</reference>
<dbReference type="Proteomes" id="UP000054560">
    <property type="component" value="Unassembled WGS sequence"/>
</dbReference>
<dbReference type="InterPro" id="IPR046627">
    <property type="entry name" value="DUF6739"/>
</dbReference>
<evidence type="ECO:0008006" key="4">
    <source>
        <dbReference type="Google" id="ProtNLM"/>
    </source>
</evidence>
<feature type="chain" id="PRO_5012294434" description="ABC transmembrane type-1 domain-containing protein" evidence="1">
    <location>
        <begin position="16"/>
        <end position="145"/>
    </location>
</feature>
<accession>A0A0L0F6P1</accession>
<proteinExistence type="predicted"/>
<evidence type="ECO:0000313" key="3">
    <source>
        <dbReference type="Proteomes" id="UP000054560"/>
    </source>
</evidence>
<keyword evidence="3" id="KW-1185">Reference proteome</keyword>
<dbReference type="Pfam" id="PF20524">
    <property type="entry name" value="DUF6739"/>
    <property type="match status" value="1"/>
</dbReference>
<name>A0A0L0F6P1_9EUKA</name>
<dbReference type="GeneID" id="25915714"/>
<feature type="non-terminal residue" evidence="2">
    <location>
        <position position="145"/>
    </location>
</feature>
<protein>
    <recommendedName>
        <fullName evidence="4">ABC transmembrane type-1 domain-containing protein</fullName>
    </recommendedName>
</protein>
<dbReference type="OrthoDB" id="2111127at2759"/>
<organism evidence="2 3">
    <name type="scientific">Sphaeroforma arctica JP610</name>
    <dbReference type="NCBI Taxonomy" id="667725"/>
    <lineage>
        <taxon>Eukaryota</taxon>
        <taxon>Ichthyosporea</taxon>
        <taxon>Ichthyophonida</taxon>
        <taxon>Sphaeroforma</taxon>
    </lineage>
</organism>
<evidence type="ECO:0000256" key="1">
    <source>
        <dbReference type="SAM" id="SignalP"/>
    </source>
</evidence>
<dbReference type="RefSeq" id="XP_014146138.1">
    <property type="nucleotide sequence ID" value="XM_014290663.1"/>
</dbReference>
<dbReference type="eggNOG" id="ENOG502RWW7">
    <property type="taxonomic scope" value="Eukaryota"/>
</dbReference>
<evidence type="ECO:0000313" key="2">
    <source>
        <dbReference type="EMBL" id="KNC72236.1"/>
    </source>
</evidence>
<sequence>MFLLGTAMATVVVLAAYEGALTLNPNFLFGGDMTALKYIGKYSYENTVSSVVWGTKPGYLIAQSMGLDPAEVLRIFSPKMMSAADASMQLQIQGAQFGRSIAGGFMVIAQLLRIVTVSVRAADEYHERVMQGHEPPLKGITGRIV</sequence>
<dbReference type="EMBL" id="KQ247374">
    <property type="protein sequence ID" value="KNC72236.1"/>
    <property type="molecule type" value="Genomic_DNA"/>
</dbReference>
<feature type="signal peptide" evidence="1">
    <location>
        <begin position="1"/>
        <end position="15"/>
    </location>
</feature>
<keyword evidence="1" id="KW-0732">Signal</keyword>
<dbReference type="AlphaFoldDB" id="A0A0L0F6P1"/>